<evidence type="ECO:0000256" key="4">
    <source>
        <dbReference type="ARBA" id="ARBA00023027"/>
    </source>
</evidence>
<evidence type="ECO:0000256" key="5">
    <source>
        <dbReference type="RuleBase" id="RU003719"/>
    </source>
</evidence>
<dbReference type="Gene3D" id="3.40.50.720">
    <property type="entry name" value="NAD(P)-binding Rossmann-like Domain"/>
    <property type="match status" value="2"/>
</dbReference>
<protein>
    <submittedName>
        <fullName evidence="8">NAD-binding D-isomer specific 2-hydroxyacid dehydrogenase</fullName>
    </submittedName>
</protein>
<dbReference type="InterPro" id="IPR006139">
    <property type="entry name" value="D-isomer_2_OHA_DH_cat_dom"/>
</dbReference>
<dbReference type="SUPFAM" id="SSF52283">
    <property type="entry name" value="Formate/glycerate dehydrogenase catalytic domain-like"/>
    <property type="match status" value="1"/>
</dbReference>
<name>G2MVJ8_9THEO</name>
<keyword evidence="4" id="KW-0520">NAD</keyword>
<organism evidence="8 9">
    <name type="scientific">Thermoanaerobacter wiegelii Rt8.B1</name>
    <dbReference type="NCBI Taxonomy" id="697303"/>
    <lineage>
        <taxon>Bacteria</taxon>
        <taxon>Bacillati</taxon>
        <taxon>Bacillota</taxon>
        <taxon>Clostridia</taxon>
        <taxon>Thermoanaerobacterales</taxon>
        <taxon>Thermoanaerobacteraceae</taxon>
        <taxon>Thermoanaerobacter</taxon>
    </lineage>
</organism>
<dbReference type="InterPro" id="IPR050857">
    <property type="entry name" value="D-2-hydroxyacid_DH"/>
</dbReference>
<dbReference type="InterPro" id="IPR029752">
    <property type="entry name" value="D-isomer_DH_CS1"/>
</dbReference>
<keyword evidence="2" id="KW-0028">Amino-acid biosynthesis</keyword>
<gene>
    <name evidence="8" type="ORF">Thewi_1731</name>
</gene>
<dbReference type="KEGG" id="twi:Thewi_1731"/>
<dbReference type="InterPro" id="IPR036291">
    <property type="entry name" value="NAD(P)-bd_dom_sf"/>
</dbReference>
<dbReference type="AlphaFoldDB" id="G2MVJ8"/>
<dbReference type="RefSeq" id="WP_014063116.1">
    <property type="nucleotide sequence ID" value="NC_015958.1"/>
</dbReference>
<accession>G2MVJ8</accession>
<sequence>MIKVLLSEEIHPEGKKILEGRFEVLVAPDRSEQTLISMVKDVDAIILRTTSKITRKVIENAPKLKIISRTGAGVDNVDVEAATERGILVCNLPAVNNISVCEHTIALIMHLAKQLSFMDKAVRTGNWKARNSNVSVELEGKVLGIVGMGNIGALVAKKCHDGLGMKILAYDPYVKEKFKDYDYEFTDSLERLFKEADFITLHSPETPETKGMITRELIYSMRPTAYLINAARGGIVDEQALIDALKENRIAGAGLDVFQQEPPSCDNELLRLDNVILTPHSAALTKEATIRMAVEAAKAVVDYFEGRQPKYIFNINELKNRGLM</sequence>
<evidence type="ECO:0000256" key="2">
    <source>
        <dbReference type="ARBA" id="ARBA00022605"/>
    </source>
</evidence>
<dbReference type="InterPro" id="IPR006140">
    <property type="entry name" value="D-isomer_DH_NAD-bd"/>
</dbReference>
<dbReference type="SUPFAM" id="SSF51735">
    <property type="entry name" value="NAD(P)-binding Rossmann-fold domains"/>
    <property type="match status" value="1"/>
</dbReference>
<evidence type="ECO:0000259" key="7">
    <source>
        <dbReference type="Pfam" id="PF02826"/>
    </source>
</evidence>
<dbReference type="EMBL" id="CP002991">
    <property type="protein sequence ID" value="AEM79126.1"/>
    <property type="molecule type" value="Genomic_DNA"/>
</dbReference>
<keyword evidence="9" id="KW-1185">Reference proteome</keyword>
<evidence type="ECO:0000256" key="1">
    <source>
        <dbReference type="ARBA" id="ARBA00005854"/>
    </source>
</evidence>
<proteinExistence type="inferred from homology"/>
<dbReference type="PROSITE" id="PS00671">
    <property type="entry name" value="D_2_HYDROXYACID_DH_3"/>
    <property type="match status" value="1"/>
</dbReference>
<dbReference type="FunFam" id="3.40.50.720:FF:000203">
    <property type="entry name" value="D-3-phosphoglycerate dehydrogenase (SerA)"/>
    <property type="match status" value="1"/>
</dbReference>
<dbReference type="GO" id="GO:0051287">
    <property type="term" value="F:NAD binding"/>
    <property type="evidence" value="ECO:0007669"/>
    <property type="project" value="InterPro"/>
</dbReference>
<dbReference type="Pfam" id="PF02826">
    <property type="entry name" value="2-Hacid_dh_C"/>
    <property type="match status" value="1"/>
</dbReference>
<dbReference type="Proteomes" id="UP000008276">
    <property type="component" value="Chromosome"/>
</dbReference>
<dbReference type="PANTHER" id="PTHR42789">
    <property type="entry name" value="D-ISOMER SPECIFIC 2-HYDROXYACID DEHYDROGENASE FAMILY PROTEIN (AFU_ORTHOLOGUE AFUA_6G10090)"/>
    <property type="match status" value="1"/>
</dbReference>
<dbReference type="STRING" id="697303.Thewi_1731"/>
<dbReference type="PANTHER" id="PTHR42789:SF1">
    <property type="entry name" value="D-ISOMER SPECIFIC 2-HYDROXYACID DEHYDROGENASE FAMILY PROTEIN (AFU_ORTHOLOGUE AFUA_6G10090)"/>
    <property type="match status" value="1"/>
</dbReference>
<dbReference type="Pfam" id="PF00389">
    <property type="entry name" value="2-Hacid_dh"/>
    <property type="match status" value="1"/>
</dbReference>
<dbReference type="GO" id="GO:0008652">
    <property type="term" value="P:amino acid biosynthetic process"/>
    <property type="evidence" value="ECO:0007669"/>
    <property type="project" value="UniProtKB-KW"/>
</dbReference>
<dbReference type="GO" id="GO:0016616">
    <property type="term" value="F:oxidoreductase activity, acting on the CH-OH group of donors, NAD or NADP as acceptor"/>
    <property type="evidence" value="ECO:0007669"/>
    <property type="project" value="InterPro"/>
</dbReference>
<dbReference type="PROSITE" id="PS00065">
    <property type="entry name" value="D_2_HYDROXYACID_DH_1"/>
    <property type="match status" value="1"/>
</dbReference>
<evidence type="ECO:0000256" key="3">
    <source>
        <dbReference type="ARBA" id="ARBA00023002"/>
    </source>
</evidence>
<comment type="similarity">
    <text evidence="1 5">Belongs to the D-isomer specific 2-hydroxyacid dehydrogenase family.</text>
</comment>
<dbReference type="HOGENOM" id="CLU_019796_1_3_9"/>
<evidence type="ECO:0000313" key="8">
    <source>
        <dbReference type="EMBL" id="AEM79126.1"/>
    </source>
</evidence>
<dbReference type="InterPro" id="IPR029753">
    <property type="entry name" value="D-isomer_DH_CS"/>
</dbReference>
<dbReference type="CDD" id="cd12173">
    <property type="entry name" value="PGDH_4"/>
    <property type="match status" value="1"/>
</dbReference>
<reference evidence="8 9" key="1">
    <citation type="submission" date="2011-08" db="EMBL/GenBank/DDBJ databases">
        <title>Complete sequence of Thermoanaerobacter wiegelii Rt8.B1.</title>
        <authorList>
            <consortium name="US DOE Joint Genome Institute"/>
            <person name="Lucas S."/>
            <person name="Han J."/>
            <person name="Lapidus A."/>
            <person name="Cheng J.-F."/>
            <person name="Goodwin L."/>
            <person name="Pitluck S."/>
            <person name="Peters L."/>
            <person name="Mikhailova N."/>
            <person name="Zeytun A."/>
            <person name="Daligault H."/>
            <person name="Detter J.C."/>
            <person name="Han C."/>
            <person name="Tapia R."/>
            <person name="Land M."/>
            <person name="Hauser L."/>
            <person name="Kyrpides N."/>
            <person name="Ivanova N."/>
            <person name="Pagani I."/>
            <person name="Hemme C."/>
            <person name="Woyke T."/>
        </authorList>
    </citation>
    <scope>NUCLEOTIDE SEQUENCE [LARGE SCALE GENOMIC DNA]</scope>
    <source>
        <strain evidence="8 9">Rt8.B1</strain>
    </source>
</reference>
<keyword evidence="3 5" id="KW-0560">Oxidoreductase</keyword>
<feature type="domain" description="D-isomer specific 2-hydroxyacid dehydrogenase NAD-binding" evidence="7">
    <location>
        <begin position="105"/>
        <end position="282"/>
    </location>
</feature>
<evidence type="ECO:0000259" key="6">
    <source>
        <dbReference type="Pfam" id="PF00389"/>
    </source>
</evidence>
<evidence type="ECO:0000313" key="9">
    <source>
        <dbReference type="Proteomes" id="UP000008276"/>
    </source>
</evidence>
<dbReference type="eggNOG" id="COG1052">
    <property type="taxonomic scope" value="Bacteria"/>
</dbReference>
<feature type="domain" description="D-isomer specific 2-hydroxyacid dehydrogenase catalytic" evidence="6">
    <location>
        <begin position="4"/>
        <end position="312"/>
    </location>
</feature>